<dbReference type="SUPFAM" id="SSF54160">
    <property type="entry name" value="Chromo domain-like"/>
    <property type="match status" value="1"/>
</dbReference>
<organism evidence="3 4">
    <name type="scientific">Mycena alexandri</name>
    <dbReference type="NCBI Taxonomy" id="1745969"/>
    <lineage>
        <taxon>Eukaryota</taxon>
        <taxon>Fungi</taxon>
        <taxon>Dikarya</taxon>
        <taxon>Basidiomycota</taxon>
        <taxon>Agaricomycotina</taxon>
        <taxon>Agaricomycetes</taxon>
        <taxon>Agaricomycetidae</taxon>
        <taxon>Agaricales</taxon>
        <taxon>Marasmiineae</taxon>
        <taxon>Mycenaceae</taxon>
        <taxon>Mycena</taxon>
    </lineage>
</organism>
<feature type="compositionally biased region" description="Basic residues" evidence="1">
    <location>
        <begin position="228"/>
        <end position="237"/>
    </location>
</feature>
<dbReference type="GO" id="GO:0006338">
    <property type="term" value="P:chromatin remodeling"/>
    <property type="evidence" value="ECO:0007669"/>
    <property type="project" value="UniProtKB-ARBA"/>
</dbReference>
<dbReference type="AlphaFoldDB" id="A0AAD6SQQ0"/>
<name>A0AAD6SQQ0_9AGAR</name>
<evidence type="ECO:0000259" key="2">
    <source>
        <dbReference type="PROSITE" id="PS50013"/>
    </source>
</evidence>
<feature type="region of interest" description="Disordered" evidence="1">
    <location>
        <begin position="182"/>
        <end position="290"/>
    </location>
</feature>
<protein>
    <recommendedName>
        <fullName evidence="2">Chromo domain-containing protein</fullName>
    </recommendedName>
</protein>
<dbReference type="InterPro" id="IPR016197">
    <property type="entry name" value="Chromo-like_dom_sf"/>
</dbReference>
<sequence length="1238" mass="139205">MGFKNWCSQAKIHLGVDFNTLLESSTYRDEDNVLRALRGLEMDVDDDETWKMITLYRCFYFWWIHVLGSYSLGVSKADVKTHQKMIKDAIEGDSARPRVPPTEHSLLPRLRHPLPTAESSPVIECIISRRQQGAEGLWTVLLQGLTEETEFVERNTPWLIVGTNGGKCLEYILKHGTGPPAPTTLQAKASLKRKHGCHQDTASDSDDSEQSSRKPTNSDSDSEPSSKPKLRRKRRRQTPIYSSSESESESSSKRQSKTKRKKPNLAAREEEPNTKEPLFLPSDGDGSDQDEYEVEEIVGWHEENNSIEWLVHWKGFDAAEDSWLNLEQLEGAHMLLHAFNLENGLSLPTGSTPSFPRFTPTPTPSSDDDYVVPKPSTARARNLARQLEAEGEDGWEPNREGLNTEFIETLLNSMVLSHERSDLQVTASMLERKQNIRLAGTDSSREIAGRIVDQIEVHNDLSTWMYFELPNVAAGTWGSRLAKLTLECVANIGMSIPSLISLGQIQDLISRGICSQVCCSLVAVYQWLVHLGPSLASHLITVHQQSDVDVLRKDFPDLAPMIEHVLGFVQEERVWRERTRSAKSKKGRGRKPARKIGRPATVNVSEVNEVEEAEVPAQKPSTYTREPADLWGLRPSTKGTIALPVLRATTKLNTDKEMGQVAAATLCQLWDDNLILDPMRIVDEYFDQHRITKSPSALMDICYRCITRGAILQCLADAFGDGIFACSAMQTFLIQPSRLFTSRIAHNKHFACAVERDEYETLRALDQHLTAVLAADPSVRDTCIEIAELVHRGLLSLELGYSITDEEYENPYTFLTAEHSLTLLSVSNSKKGKTRPRKPLADTRPRLETLLPHKPQFGVAAIIVREALSERRNKPATAETTIFRRLLTAHHPSTGAPTRYDHDQMDPICADLQSFKWLTVLIPSDKLRTGLGLSSLLVYMGTGQGSGTIEFLAHMDQRVGKMFFQSLEEAVEVFTVMENLSEANQLKYKNPSVYGQVNVWYSLRPKFSLRGQYVELDIREKLGPYFEEELHANWVALVGPDAPKPDWEDILRWILQAELRGFSSGLGALQFANNIVLIGIANPPSPAAMAQWIYLNKGFGAFAGLIALGFKLPDNASPATVRTTFFCFYKWFEAFMTDEDKEIVRFGTIFAEQELCKIERWKNRLQTMGKTDLSAMAKVLFEGQVWTKSANLKDHTRWPIPSAEEFPLSIFKSIVDEGGTELNLDEDEPDGDLMDVDV</sequence>
<proteinExistence type="predicted"/>
<dbReference type="EMBL" id="JARJCM010000074">
    <property type="protein sequence ID" value="KAJ7032326.1"/>
    <property type="molecule type" value="Genomic_DNA"/>
</dbReference>
<accession>A0AAD6SQQ0</accession>
<dbReference type="SMART" id="SM00298">
    <property type="entry name" value="CHROMO"/>
    <property type="match status" value="1"/>
</dbReference>
<evidence type="ECO:0000256" key="1">
    <source>
        <dbReference type="SAM" id="MobiDB-lite"/>
    </source>
</evidence>
<comment type="caution">
    <text evidence="3">The sequence shown here is derived from an EMBL/GenBank/DDBJ whole genome shotgun (WGS) entry which is preliminary data.</text>
</comment>
<reference evidence="3" key="1">
    <citation type="submission" date="2023-03" db="EMBL/GenBank/DDBJ databases">
        <title>Massive genome expansion in bonnet fungi (Mycena s.s.) driven by repeated elements and novel gene families across ecological guilds.</title>
        <authorList>
            <consortium name="Lawrence Berkeley National Laboratory"/>
            <person name="Harder C.B."/>
            <person name="Miyauchi S."/>
            <person name="Viragh M."/>
            <person name="Kuo A."/>
            <person name="Thoen E."/>
            <person name="Andreopoulos B."/>
            <person name="Lu D."/>
            <person name="Skrede I."/>
            <person name="Drula E."/>
            <person name="Henrissat B."/>
            <person name="Morin E."/>
            <person name="Kohler A."/>
            <person name="Barry K."/>
            <person name="LaButti K."/>
            <person name="Morin E."/>
            <person name="Salamov A."/>
            <person name="Lipzen A."/>
            <person name="Mereny Z."/>
            <person name="Hegedus B."/>
            <person name="Baldrian P."/>
            <person name="Stursova M."/>
            <person name="Weitz H."/>
            <person name="Taylor A."/>
            <person name="Grigoriev I.V."/>
            <person name="Nagy L.G."/>
            <person name="Martin F."/>
            <person name="Kauserud H."/>
        </authorList>
    </citation>
    <scope>NUCLEOTIDE SEQUENCE</scope>
    <source>
        <strain evidence="3">CBHHK200</strain>
    </source>
</reference>
<dbReference type="Gene3D" id="2.40.50.40">
    <property type="match status" value="1"/>
</dbReference>
<evidence type="ECO:0000313" key="4">
    <source>
        <dbReference type="Proteomes" id="UP001218188"/>
    </source>
</evidence>
<feature type="domain" description="Chromo" evidence="2">
    <location>
        <begin position="292"/>
        <end position="339"/>
    </location>
</feature>
<keyword evidence="4" id="KW-1185">Reference proteome</keyword>
<dbReference type="InterPro" id="IPR000953">
    <property type="entry name" value="Chromo/chromo_shadow_dom"/>
</dbReference>
<dbReference type="PROSITE" id="PS50013">
    <property type="entry name" value="CHROMO_2"/>
    <property type="match status" value="1"/>
</dbReference>
<dbReference type="CDD" id="cd00024">
    <property type="entry name" value="CD_CSD"/>
    <property type="match status" value="1"/>
</dbReference>
<dbReference type="Proteomes" id="UP001218188">
    <property type="component" value="Unassembled WGS sequence"/>
</dbReference>
<feature type="compositionally biased region" description="Basic residues" evidence="1">
    <location>
        <begin position="254"/>
        <end position="263"/>
    </location>
</feature>
<gene>
    <name evidence="3" type="ORF">C8F04DRAFT_1262079</name>
</gene>
<feature type="region of interest" description="Disordered" evidence="1">
    <location>
        <begin position="579"/>
        <end position="598"/>
    </location>
</feature>
<feature type="compositionally biased region" description="Basic residues" evidence="1">
    <location>
        <begin position="581"/>
        <end position="597"/>
    </location>
</feature>
<evidence type="ECO:0000313" key="3">
    <source>
        <dbReference type="EMBL" id="KAJ7032326.1"/>
    </source>
</evidence>